<feature type="compositionally biased region" description="Polar residues" evidence="1">
    <location>
        <begin position="566"/>
        <end position="581"/>
    </location>
</feature>
<feature type="domain" description="Bacterial Ig-like" evidence="2">
    <location>
        <begin position="502"/>
        <end position="592"/>
    </location>
</feature>
<dbReference type="Proteomes" id="UP001296921">
    <property type="component" value="Unassembled WGS sequence"/>
</dbReference>
<gene>
    <name evidence="3" type="ORF">I2494_08260</name>
</gene>
<feature type="compositionally biased region" description="Basic and acidic residues" evidence="1">
    <location>
        <begin position="618"/>
        <end position="627"/>
    </location>
</feature>
<feature type="compositionally biased region" description="Basic and acidic residues" evidence="1">
    <location>
        <begin position="720"/>
        <end position="733"/>
    </location>
</feature>
<dbReference type="InterPro" id="IPR013783">
    <property type="entry name" value="Ig-like_fold"/>
</dbReference>
<feature type="region of interest" description="Disordered" evidence="1">
    <location>
        <begin position="469"/>
        <end position="532"/>
    </location>
</feature>
<dbReference type="Gene3D" id="2.60.40.10">
    <property type="entry name" value="Immunoglobulins"/>
    <property type="match status" value="2"/>
</dbReference>
<evidence type="ECO:0000256" key="1">
    <source>
        <dbReference type="SAM" id="MobiDB-lite"/>
    </source>
</evidence>
<feature type="non-terminal residue" evidence="3">
    <location>
        <position position="805"/>
    </location>
</feature>
<feature type="domain" description="Bacterial Ig-like" evidence="2">
    <location>
        <begin position="606"/>
        <end position="696"/>
    </location>
</feature>
<dbReference type="Gene3D" id="3.30.420.430">
    <property type="match status" value="4"/>
</dbReference>
<feature type="region of interest" description="Disordered" evidence="1">
    <location>
        <begin position="564"/>
        <end position="640"/>
    </location>
</feature>
<reference evidence="3 4" key="1">
    <citation type="submission" date="2020-11" db="EMBL/GenBank/DDBJ databases">
        <title>Insectihabitans protaetiae gen. nov. sp. nov. and Insectihabitans allomyrinae sp. nov., isolated from larvae of Protaetia brevitarsis seulensis and Allomyrina dichotoma, respectively.</title>
        <authorList>
            <person name="Lee S.D."/>
            <person name="Byeon Y.-S."/>
            <person name="Kim S.-M."/>
            <person name="Yang H.L."/>
            <person name="Kim I.S."/>
        </authorList>
    </citation>
    <scope>NUCLEOTIDE SEQUENCE [LARGE SCALE GENOMIC DNA]</scope>
    <source>
        <strain evidence="3 4">BWR-B9</strain>
    </source>
</reference>
<feature type="compositionally biased region" description="Basic and acidic residues" evidence="1">
    <location>
        <begin position="512"/>
        <end position="523"/>
    </location>
</feature>
<sequence>MNTNASLLVNSGSGASQVVAVSSGKPIKIKIQPGNKYLLKNQDDNYAPENVTLQRNGDDLYVILEGDSAPAIVIEDYYVSGDNTPLLGMAEDGQVYAYVITDGSALGDGYLFNDGSFAPAALGGMPMGDGAYLFENTENNDFGLLALWPWFLGAAVIGGIVGNAIYEHNKDDGSSSPTPASVPTLSGATDATGDITGPISYGSTTDEKTPTLFGTGEAGNIITIYDNGKAIGSAVVGADGNWSFKPETALSEGSHKITVTQTNPEGQTSSQSDDFTFIVDTVAPNKPLFEALDDVGAIQGTIANGATTDDARPEFTGKGEVGSTITIFIDGKEAGKTTVGADGKWSWTPTEDLADGHYQVTAKETDKAGNTSATSPTFDFNVDTTAPDKPPRLEAYDNVGDKTGLINNGDITDDAQPEFKGWGEAGNTVIIYNNGNEIGRTTVGEDGTWSFTPETALSEGSHSITYTQTDKAGNVSEPSDSRDFTVDTTGVNAPDSITIMDNTGAITGPIKSGDKTDETKPEFSGKGTPGGIITIYDNDQPIGSVVVGEDGNWSLIPDVALEEGSHSITTTETSKSGNESDPSAPIDFVVDTTAPSKPTPGETIDNTGDKTGPIQPGDKTDETRPEFTGEGDPGNVITITDGENVLGTTIVDEDGKWTFTPDEELSEGDHSITITETDEAGNTSEPSDPIDFEVDTTPPAIPDVGSIIDNTGDKTGSIKPGDKTDETKPEINGKGEPGNVITITDGENVLGTTIVDEDGNWTFTPDEELSEGEHSIVVTETDEAGNSSSTDPIEFEVDTTPPATP</sequence>
<feature type="domain" description="Bacterial Ig-like" evidence="2">
    <location>
        <begin position="709"/>
        <end position="799"/>
    </location>
</feature>
<accession>A0ABS1IPM6</accession>
<feature type="domain" description="Bacterial Ig-like" evidence="2">
    <location>
        <begin position="191"/>
        <end position="281"/>
    </location>
</feature>
<dbReference type="InterPro" id="IPR044016">
    <property type="entry name" value="Big_13"/>
</dbReference>
<feature type="domain" description="Bacterial Ig-like" evidence="2">
    <location>
        <begin position="300"/>
        <end position="384"/>
    </location>
</feature>
<name>A0ABS1IPM6_9GAMM</name>
<feature type="domain" description="Bacterial Ig-like" evidence="2">
    <location>
        <begin position="399"/>
        <end position="488"/>
    </location>
</feature>
<evidence type="ECO:0000313" key="3">
    <source>
        <dbReference type="EMBL" id="MBK5143707.1"/>
    </source>
</evidence>
<comment type="caution">
    <text evidence="3">The sequence shown here is derived from an EMBL/GenBank/DDBJ whole genome shotgun (WGS) entry which is preliminary data.</text>
</comment>
<dbReference type="Pfam" id="PF19077">
    <property type="entry name" value="Big_13"/>
    <property type="match status" value="6"/>
</dbReference>
<evidence type="ECO:0000259" key="2">
    <source>
        <dbReference type="Pfam" id="PF19077"/>
    </source>
</evidence>
<proteinExistence type="predicted"/>
<organism evidence="3 4">
    <name type="scientific">Limnobaculum allomyrinae</name>
    <dbReference type="NCBI Taxonomy" id="2791986"/>
    <lineage>
        <taxon>Bacteria</taxon>
        <taxon>Pseudomonadati</taxon>
        <taxon>Pseudomonadota</taxon>
        <taxon>Gammaproteobacteria</taxon>
        <taxon>Enterobacterales</taxon>
        <taxon>Budviciaceae</taxon>
        <taxon>Limnobaculum</taxon>
    </lineage>
</organism>
<feature type="compositionally biased region" description="Polar residues" evidence="1">
    <location>
        <begin position="174"/>
        <end position="189"/>
    </location>
</feature>
<evidence type="ECO:0000313" key="4">
    <source>
        <dbReference type="Proteomes" id="UP001296921"/>
    </source>
</evidence>
<feature type="region of interest" description="Disordered" evidence="1">
    <location>
        <begin position="170"/>
        <end position="210"/>
    </location>
</feature>
<protein>
    <submittedName>
        <fullName evidence="3">Ig-like domain repeat protein</fullName>
    </submittedName>
</protein>
<dbReference type="RefSeq" id="WP_228350888.1">
    <property type="nucleotide sequence ID" value="NZ_JADRCR010000003.1"/>
</dbReference>
<dbReference type="EMBL" id="JADRCR010000003">
    <property type="protein sequence ID" value="MBK5143707.1"/>
    <property type="molecule type" value="Genomic_DNA"/>
</dbReference>
<keyword evidence="4" id="KW-1185">Reference proteome</keyword>
<feature type="region of interest" description="Disordered" evidence="1">
    <location>
        <begin position="780"/>
        <end position="805"/>
    </location>
</feature>
<feature type="region of interest" description="Disordered" evidence="1">
    <location>
        <begin position="703"/>
        <end position="738"/>
    </location>
</feature>
<dbReference type="NCBIfam" id="NF033510">
    <property type="entry name" value="Ca_tandemer"/>
    <property type="match status" value="6"/>
</dbReference>